<comment type="caution">
    <text evidence="2">The sequence shown here is derived from an EMBL/GenBank/DDBJ whole genome shotgun (WGS) entry which is preliminary data.</text>
</comment>
<evidence type="ECO:0000313" key="3">
    <source>
        <dbReference type="Proteomes" id="UP001341840"/>
    </source>
</evidence>
<feature type="signal peptide" evidence="1">
    <location>
        <begin position="1"/>
        <end position="24"/>
    </location>
</feature>
<evidence type="ECO:0000313" key="2">
    <source>
        <dbReference type="EMBL" id="MED6130599.1"/>
    </source>
</evidence>
<dbReference type="Proteomes" id="UP001341840">
    <property type="component" value="Unassembled WGS sequence"/>
</dbReference>
<accession>A0ABU6S2V0</accession>
<keyword evidence="3" id="KW-1185">Reference proteome</keyword>
<keyword evidence="1" id="KW-0732">Signal</keyword>
<dbReference type="EMBL" id="JASCZI010060419">
    <property type="protein sequence ID" value="MED6130599.1"/>
    <property type="molecule type" value="Genomic_DNA"/>
</dbReference>
<protein>
    <submittedName>
        <fullName evidence="2">Uncharacterized protein</fullName>
    </submittedName>
</protein>
<sequence>MVKIATKIAFVMVLLALVATNGFGLRQTPTNVVIQNDECDPGGCGSLGPVCAPRFAVCDHGVCKCSDKPPNNNVMDDAQKLN</sequence>
<gene>
    <name evidence="2" type="ORF">PIB30_002191</name>
</gene>
<name>A0ABU6S2V0_9FABA</name>
<reference evidence="2 3" key="1">
    <citation type="journal article" date="2023" name="Plants (Basel)">
        <title>Bridging the Gap: Combining Genomics and Transcriptomics Approaches to Understand Stylosanthes scabra, an Orphan Legume from the Brazilian Caatinga.</title>
        <authorList>
            <person name="Ferreira-Neto J.R.C."/>
            <person name="da Silva M.D."/>
            <person name="Binneck E."/>
            <person name="de Melo N.F."/>
            <person name="da Silva R.H."/>
            <person name="de Melo A.L.T.M."/>
            <person name="Pandolfi V."/>
            <person name="Bustamante F.O."/>
            <person name="Brasileiro-Vidal A.C."/>
            <person name="Benko-Iseppon A.M."/>
        </authorList>
    </citation>
    <scope>NUCLEOTIDE SEQUENCE [LARGE SCALE GENOMIC DNA]</scope>
    <source>
        <tissue evidence="2">Leaves</tissue>
    </source>
</reference>
<evidence type="ECO:0000256" key="1">
    <source>
        <dbReference type="SAM" id="SignalP"/>
    </source>
</evidence>
<proteinExistence type="predicted"/>
<feature type="chain" id="PRO_5045412370" evidence="1">
    <location>
        <begin position="25"/>
        <end position="82"/>
    </location>
</feature>
<organism evidence="2 3">
    <name type="scientific">Stylosanthes scabra</name>
    <dbReference type="NCBI Taxonomy" id="79078"/>
    <lineage>
        <taxon>Eukaryota</taxon>
        <taxon>Viridiplantae</taxon>
        <taxon>Streptophyta</taxon>
        <taxon>Embryophyta</taxon>
        <taxon>Tracheophyta</taxon>
        <taxon>Spermatophyta</taxon>
        <taxon>Magnoliopsida</taxon>
        <taxon>eudicotyledons</taxon>
        <taxon>Gunneridae</taxon>
        <taxon>Pentapetalae</taxon>
        <taxon>rosids</taxon>
        <taxon>fabids</taxon>
        <taxon>Fabales</taxon>
        <taxon>Fabaceae</taxon>
        <taxon>Papilionoideae</taxon>
        <taxon>50 kb inversion clade</taxon>
        <taxon>dalbergioids sensu lato</taxon>
        <taxon>Dalbergieae</taxon>
        <taxon>Pterocarpus clade</taxon>
        <taxon>Stylosanthes</taxon>
    </lineage>
</organism>